<dbReference type="SUPFAM" id="SSF46785">
    <property type="entry name" value="Winged helix' DNA-binding domain"/>
    <property type="match status" value="1"/>
</dbReference>
<dbReference type="GO" id="GO:0004252">
    <property type="term" value="F:serine-type endopeptidase activity"/>
    <property type="evidence" value="ECO:0007669"/>
    <property type="project" value="InterPro"/>
</dbReference>
<gene>
    <name evidence="2" type="ORF">FZD47_25585</name>
</gene>
<dbReference type="Gene3D" id="1.10.10.10">
    <property type="entry name" value="Winged helix-like DNA-binding domain superfamily/Winged helix DNA-binding domain"/>
    <property type="match status" value="1"/>
</dbReference>
<dbReference type="EMBL" id="VTES01000015">
    <property type="protein sequence ID" value="TYS55799.1"/>
    <property type="molecule type" value="Genomic_DNA"/>
</dbReference>
<accession>A0A5D4RYP4</accession>
<evidence type="ECO:0000313" key="2">
    <source>
        <dbReference type="EMBL" id="TYS55799.1"/>
    </source>
</evidence>
<evidence type="ECO:0000313" key="3">
    <source>
        <dbReference type="Proteomes" id="UP000323732"/>
    </source>
</evidence>
<dbReference type="InterPro" id="IPR006199">
    <property type="entry name" value="LexA_DNA-bd_dom"/>
</dbReference>
<dbReference type="Pfam" id="PF01726">
    <property type="entry name" value="LexA_DNA_bind"/>
    <property type="match status" value="1"/>
</dbReference>
<comment type="caution">
    <text evidence="2">The sequence shown here is derived from an EMBL/GenBank/DDBJ whole genome shotgun (WGS) entry which is preliminary data.</text>
</comment>
<name>A0A5D4RYP4_9BACI</name>
<dbReference type="RefSeq" id="WP_148951166.1">
    <property type="nucleotide sequence ID" value="NZ_VTES01000015.1"/>
</dbReference>
<dbReference type="AlphaFoldDB" id="A0A5D4RYP4"/>
<dbReference type="InterPro" id="IPR036388">
    <property type="entry name" value="WH-like_DNA-bd_sf"/>
</dbReference>
<dbReference type="Proteomes" id="UP000323732">
    <property type="component" value="Unassembled WGS sequence"/>
</dbReference>
<proteinExistence type="predicted"/>
<organism evidence="2 3">
    <name type="scientific">Bacillus infantis</name>
    <dbReference type="NCBI Taxonomy" id="324767"/>
    <lineage>
        <taxon>Bacteria</taxon>
        <taxon>Bacillati</taxon>
        <taxon>Bacillota</taxon>
        <taxon>Bacilli</taxon>
        <taxon>Bacillales</taxon>
        <taxon>Bacillaceae</taxon>
        <taxon>Bacillus</taxon>
    </lineage>
</organism>
<dbReference type="InterPro" id="IPR036390">
    <property type="entry name" value="WH_DNA-bd_sf"/>
</dbReference>
<reference evidence="2 3" key="1">
    <citation type="submission" date="2019-08" db="EMBL/GenBank/DDBJ databases">
        <title>Bacillus genomes from the desert of Cuatro Cienegas, Coahuila.</title>
        <authorList>
            <person name="Olmedo-Alvarez G."/>
        </authorList>
    </citation>
    <scope>NUCLEOTIDE SEQUENCE [LARGE SCALE GENOMIC DNA]</scope>
    <source>
        <strain evidence="2 3">CH37_1T</strain>
    </source>
</reference>
<protein>
    <recommendedName>
        <fullName evidence="1">LexA repressor DNA-binding domain-containing protein</fullName>
    </recommendedName>
</protein>
<feature type="domain" description="LexA repressor DNA-binding" evidence="1">
    <location>
        <begin position="18"/>
        <end position="78"/>
    </location>
</feature>
<dbReference type="GO" id="GO:0006508">
    <property type="term" value="P:proteolysis"/>
    <property type="evidence" value="ECO:0007669"/>
    <property type="project" value="InterPro"/>
</dbReference>
<evidence type="ECO:0000259" key="1">
    <source>
        <dbReference type="Pfam" id="PF01726"/>
    </source>
</evidence>
<sequence length="88" mass="10294">MDYYYDEDRKTREEQVEEKEQAVLDAIEKLTERMSYSPSVGEITSACQSIKSKSTTHAYLKRLQRKGFIDWEPHSMRTIKIIKSSSAD</sequence>